<dbReference type="Pfam" id="PF00891">
    <property type="entry name" value="Methyltransf_2"/>
    <property type="match status" value="1"/>
</dbReference>
<dbReference type="AlphaFoldDB" id="A0AAN6TKA3"/>
<feature type="compositionally biased region" description="Polar residues" evidence="4">
    <location>
        <begin position="106"/>
        <end position="117"/>
    </location>
</feature>
<dbReference type="Gene3D" id="3.40.50.150">
    <property type="entry name" value="Vaccinia Virus protein VP39"/>
    <property type="match status" value="1"/>
</dbReference>
<evidence type="ECO:0000313" key="6">
    <source>
        <dbReference type="EMBL" id="KAK4115969.1"/>
    </source>
</evidence>
<dbReference type="PROSITE" id="PS51683">
    <property type="entry name" value="SAM_OMT_II"/>
    <property type="match status" value="1"/>
</dbReference>
<evidence type="ECO:0000313" key="7">
    <source>
        <dbReference type="Proteomes" id="UP001302812"/>
    </source>
</evidence>
<comment type="caution">
    <text evidence="6">The sequence shown here is derived from an EMBL/GenBank/DDBJ whole genome shotgun (WGS) entry which is preliminary data.</text>
</comment>
<evidence type="ECO:0000256" key="2">
    <source>
        <dbReference type="ARBA" id="ARBA00022679"/>
    </source>
</evidence>
<dbReference type="RefSeq" id="XP_064673539.1">
    <property type="nucleotide sequence ID" value="XM_064814544.1"/>
</dbReference>
<dbReference type="InterPro" id="IPR029063">
    <property type="entry name" value="SAM-dependent_MTases_sf"/>
</dbReference>
<evidence type="ECO:0000256" key="3">
    <source>
        <dbReference type="ARBA" id="ARBA00022691"/>
    </source>
</evidence>
<evidence type="ECO:0000256" key="1">
    <source>
        <dbReference type="ARBA" id="ARBA00022603"/>
    </source>
</evidence>
<dbReference type="GeneID" id="89938669"/>
<dbReference type="GO" id="GO:0032259">
    <property type="term" value="P:methylation"/>
    <property type="evidence" value="ECO:0007669"/>
    <property type="project" value="UniProtKB-KW"/>
</dbReference>
<evidence type="ECO:0000259" key="5">
    <source>
        <dbReference type="Pfam" id="PF00891"/>
    </source>
</evidence>
<dbReference type="SUPFAM" id="SSF53335">
    <property type="entry name" value="S-adenosyl-L-methionine-dependent methyltransferases"/>
    <property type="match status" value="1"/>
</dbReference>
<sequence>MAPIVTVDHGDTGRVNLNQVAPELTAAANAVEALKAVQEIVNSFLSNGTLLGQPLIPTPERSPVPKLEEFVEGDVDDIAEREQEQVVTGDEVNLAENVMSDGDMNGSESATAPTSITPACHRDLQPPTIEEPPAADPKTARLRQLSDQISRNISLISSPDTTDSDAASLRVKTATAAAELAGAVRPPPDVVMNLFATMSVVSAVRLFMHWRAFEAIPTGPGEQITYRELAKRIDAEEGLVTRVGNMLTSSSILSYHAPISSSPDESESPSISVSHTPTSLLLLPRSPFSAMFSLLYTNIVHTSTILPDYFTHYGRTEPIGPAHIPTSYLAGQPELDYFTVLRRDPAATQNFMRAMAVSHARVPVVGMYPSARVAEIIAMAERQGREVVWVDVGGGAGHVLSLWRKRYPGLGRREGWCVVQDLEEVVKVAEGKAKGDAARDGVANEMGLEGVRWMSMDFHSEPPVRGALIYYLRHILRDYSDPVATTILRNIALAMAGDADSRVLIAEQLNPDAGDGPLPLYAAFKDYSMLSVGGKERSREQFAAIADAAGLRVSGLYRDEEGGTLHAIVELALK</sequence>
<dbReference type="PANTHER" id="PTHR43712:SF16">
    <property type="entry name" value="O-METHYLTRANSFERASE ELCB"/>
    <property type="match status" value="1"/>
</dbReference>
<keyword evidence="7" id="KW-1185">Reference proteome</keyword>
<name>A0AAN6TKA3_9PEZI</name>
<dbReference type="GO" id="GO:0008171">
    <property type="term" value="F:O-methyltransferase activity"/>
    <property type="evidence" value="ECO:0007669"/>
    <property type="project" value="InterPro"/>
</dbReference>
<organism evidence="6 7">
    <name type="scientific">Canariomyces notabilis</name>
    <dbReference type="NCBI Taxonomy" id="2074819"/>
    <lineage>
        <taxon>Eukaryota</taxon>
        <taxon>Fungi</taxon>
        <taxon>Dikarya</taxon>
        <taxon>Ascomycota</taxon>
        <taxon>Pezizomycotina</taxon>
        <taxon>Sordariomycetes</taxon>
        <taxon>Sordariomycetidae</taxon>
        <taxon>Sordariales</taxon>
        <taxon>Chaetomiaceae</taxon>
        <taxon>Canariomyces</taxon>
    </lineage>
</organism>
<dbReference type="Proteomes" id="UP001302812">
    <property type="component" value="Unassembled WGS sequence"/>
</dbReference>
<dbReference type="EMBL" id="MU853334">
    <property type="protein sequence ID" value="KAK4115969.1"/>
    <property type="molecule type" value="Genomic_DNA"/>
</dbReference>
<dbReference type="InterPro" id="IPR016461">
    <property type="entry name" value="COMT-like"/>
</dbReference>
<protein>
    <submittedName>
        <fullName evidence="6">S-adenosyl-L-methionine-dependent methyltransferase</fullName>
    </submittedName>
</protein>
<reference evidence="6" key="1">
    <citation type="journal article" date="2023" name="Mol. Phylogenet. Evol.">
        <title>Genome-scale phylogeny and comparative genomics of the fungal order Sordariales.</title>
        <authorList>
            <person name="Hensen N."/>
            <person name="Bonometti L."/>
            <person name="Westerberg I."/>
            <person name="Brannstrom I.O."/>
            <person name="Guillou S."/>
            <person name="Cros-Aarteil S."/>
            <person name="Calhoun S."/>
            <person name="Haridas S."/>
            <person name="Kuo A."/>
            <person name="Mondo S."/>
            <person name="Pangilinan J."/>
            <person name="Riley R."/>
            <person name="LaButti K."/>
            <person name="Andreopoulos B."/>
            <person name="Lipzen A."/>
            <person name="Chen C."/>
            <person name="Yan M."/>
            <person name="Daum C."/>
            <person name="Ng V."/>
            <person name="Clum A."/>
            <person name="Steindorff A."/>
            <person name="Ohm R.A."/>
            <person name="Martin F."/>
            <person name="Silar P."/>
            <person name="Natvig D.O."/>
            <person name="Lalanne C."/>
            <person name="Gautier V."/>
            <person name="Ament-Velasquez S.L."/>
            <person name="Kruys A."/>
            <person name="Hutchinson M.I."/>
            <person name="Powell A.J."/>
            <person name="Barry K."/>
            <person name="Miller A.N."/>
            <person name="Grigoriev I.V."/>
            <person name="Debuchy R."/>
            <person name="Gladieux P."/>
            <person name="Hiltunen Thoren M."/>
            <person name="Johannesson H."/>
        </authorList>
    </citation>
    <scope>NUCLEOTIDE SEQUENCE</scope>
    <source>
        <strain evidence="6">CBS 508.74</strain>
    </source>
</reference>
<reference evidence="6" key="2">
    <citation type="submission" date="2023-05" db="EMBL/GenBank/DDBJ databases">
        <authorList>
            <consortium name="Lawrence Berkeley National Laboratory"/>
            <person name="Steindorff A."/>
            <person name="Hensen N."/>
            <person name="Bonometti L."/>
            <person name="Westerberg I."/>
            <person name="Brannstrom I.O."/>
            <person name="Guillou S."/>
            <person name="Cros-Aarteil S."/>
            <person name="Calhoun S."/>
            <person name="Haridas S."/>
            <person name="Kuo A."/>
            <person name="Mondo S."/>
            <person name="Pangilinan J."/>
            <person name="Riley R."/>
            <person name="Labutti K."/>
            <person name="Andreopoulos B."/>
            <person name="Lipzen A."/>
            <person name="Chen C."/>
            <person name="Yanf M."/>
            <person name="Daum C."/>
            <person name="Ng V."/>
            <person name="Clum A."/>
            <person name="Ohm R."/>
            <person name="Martin F."/>
            <person name="Silar P."/>
            <person name="Natvig D."/>
            <person name="Lalanne C."/>
            <person name="Gautier V."/>
            <person name="Ament-Velasquez S.L."/>
            <person name="Kruys A."/>
            <person name="Hutchinson M.I."/>
            <person name="Powell A.J."/>
            <person name="Barry K."/>
            <person name="Miller A.N."/>
            <person name="Grigoriev I.V."/>
            <person name="Debuchy R."/>
            <person name="Gladieux P."/>
            <person name="Thoren M.H."/>
            <person name="Johannesson H."/>
        </authorList>
    </citation>
    <scope>NUCLEOTIDE SEQUENCE</scope>
    <source>
        <strain evidence="6">CBS 508.74</strain>
    </source>
</reference>
<dbReference type="PANTHER" id="PTHR43712">
    <property type="entry name" value="PUTATIVE (AFU_ORTHOLOGUE AFUA_4G14580)-RELATED"/>
    <property type="match status" value="1"/>
</dbReference>
<keyword evidence="3" id="KW-0949">S-adenosyl-L-methionine</keyword>
<keyword evidence="2" id="KW-0808">Transferase</keyword>
<keyword evidence="1 6" id="KW-0489">Methyltransferase</keyword>
<gene>
    <name evidence="6" type="ORF">N656DRAFT_775966</name>
</gene>
<feature type="region of interest" description="Disordered" evidence="4">
    <location>
        <begin position="104"/>
        <end position="137"/>
    </location>
</feature>
<accession>A0AAN6TKA3</accession>
<proteinExistence type="predicted"/>
<evidence type="ECO:0000256" key="4">
    <source>
        <dbReference type="SAM" id="MobiDB-lite"/>
    </source>
</evidence>
<dbReference type="InterPro" id="IPR001077">
    <property type="entry name" value="COMT_C"/>
</dbReference>
<feature type="domain" description="O-methyltransferase C-terminal" evidence="5">
    <location>
        <begin position="388"/>
        <end position="551"/>
    </location>
</feature>